<dbReference type="InterPro" id="IPR027417">
    <property type="entry name" value="P-loop_NTPase"/>
</dbReference>
<evidence type="ECO:0000256" key="2">
    <source>
        <dbReference type="SAM" id="Phobius"/>
    </source>
</evidence>
<gene>
    <name evidence="3" type="ORF">SAMN06893096_11327</name>
</gene>
<name>A0A239J741_9ACTN</name>
<evidence type="ECO:0000313" key="3">
    <source>
        <dbReference type="EMBL" id="SNT01677.1"/>
    </source>
</evidence>
<dbReference type="Gene3D" id="3.40.50.300">
    <property type="entry name" value="P-loop containing nucleotide triphosphate hydrolases"/>
    <property type="match status" value="1"/>
</dbReference>
<sequence>MTWTTVDDTARDPGGRPPRSARAGRLRRALLGALLGALLLGLAAAVFVSGREQPVSASALVLTAPDPAGVESPGSSLSGDPAARAATYVETELVILGGAAFADQVADRLGRQDVDLQAVQVGESNVLELTATAEDRGAALLQAQTAAEVYIDDREQRLVDRADQQLAAVEGQIAATDTALRELGQPAQSGFDPQTRQRDALSERYAEQLAARDDLQRAVADAPQVADLVQAATPAPPGLVPTGVLLVLSAAVVGAVLGAAAPIVLGSLGGRVRDEADLAATGAPVLSPPLPGARLAARRAGSLERAVQLQALRLTGGPAARGSLAVLAATSGAGATFTAVQHARLAARRGRTLLICAHSGSEEALGELGVDPRHLPAVDLTPADGRPVPADVLARAAQPTAVPDLFIVSPGPHPGHETVDLGRSLAGGLVPSAVASGWAVVVDTPPLDRSDLGVQAARQCAETVLVTAAWRSTVEEVERSLDALQAAGVDVAGVVLTNPRRSLHPWRRGSELVGGRARSAHHEQVQRA</sequence>
<dbReference type="InterPro" id="IPR050445">
    <property type="entry name" value="Bact_polysacc_biosynth/exp"/>
</dbReference>
<dbReference type="Proteomes" id="UP000198373">
    <property type="component" value="Unassembled WGS sequence"/>
</dbReference>
<dbReference type="RefSeq" id="WP_089307349.1">
    <property type="nucleotide sequence ID" value="NZ_FZOO01000013.1"/>
</dbReference>
<accession>A0A239J741</accession>
<reference evidence="4" key="1">
    <citation type="submission" date="2017-06" db="EMBL/GenBank/DDBJ databases">
        <authorList>
            <person name="Varghese N."/>
            <person name="Submissions S."/>
        </authorList>
    </citation>
    <scope>NUCLEOTIDE SEQUENCE [LARGE SCALE GENOMIC DNA]</scope>
    <source>
        <strain evidence="4">DSM 46839</strain>
    </source>
</reference>
<dbReference type="SUPFAM" id="SSF52540">
    <property type="entry name" value="P-loop containing nucleoside triphosphate hydrolases"/>
    <property type="match status" value="1"/>
</dbReference>
<dbReference type="EMBL" id="FZOO01000013">
    <property type="protein sequence ID" value="SNT01677.1"/>
    <property type="molecule type" value="Genomic_DNA"/>
</dbReference>
<dbReference type="OrthoDB" id="5175879at2"/>
<protein>
    <submittedName>
        <fullName evidence="3">Chromosome partitioning ATPase, Mrp family, contains Fe-S cluster</fullName>
    </submittedName>
</protein>
<keyword evidence="2" id="KW-0812">Transmembrane</keyword>
<dbReference type="AlphaFoldDB" id="A0A239J741"/>
<proteinExistence type="predicted"/>
<organism evidence="3 4">
    <name type="scientific">Geodermatophilus pulveris</name>
    <dbReference type="NCBI Taxonomy" id="1564159"/>
    <lineage>
        <taxon>Bacteria</taxon>
        <taxon>Bacillati</taxon>
        <taxon>Actinomycetota</taxon>
        <taxon>Actinomycetes</taxon>
        <taxon>Geodermatophilales</taxon>
        <taxon>Geodermatophilaceae</taxon>
        <taxon>Geodermatophilus</taxon>
    </lineage>
</organism>
<keyword evidence="2" id="KW-0472">Membrane</keyword>
<feature type="region of interest" description="Disordered" evidence="1">
    <location>
        <begin position="506"/>
        <end position="528"/>
    </location>
</feature>
<feature type="region of interest" description="Disordered" evidence="1">
    <location>
        <begin position="1"/>
        <end position="22"/>
    </location>
</feature>
<keyword evidence="2" id="KW-1133">Transmembrane helix</keyword>
<keyword evidence="4" id="KW-1185">Reference proteome</keyword>
<evidence type="ECO:0000313" key="4">
    <source>
        <dbReference type="Proteomes" id="UP000198373"/>
    </source>
</evidence>
<dbReference type="PANTHER" id="PTHR32309">
    <property type="entry name" value="TYROSINE-PROTEIN KINASE"/>
    <property type="match status" value="1"/>
</dbReference>
<dbReference type="PANTHER" id="PTHR32309:SF31">
    <property type="entry name" value="CAPSULAR EXOPOLYSACCHARIDE FAMILY"/>
    <property type="match status" value="1"/>
</dbReference>
<feature type="transmembrane region" description="Helical" evidence="2">
    <location>
        <begin position="29"/>
        <end position="48"/>
    </location>
</feature>
<evidence type="ECO:0000256" key="1">
    <source>
        <dbReference type="SAM" id="MobiDB-lite"/>
    </source>
</evidence>